<evidence type="ECO:0000313" key="1">
    <source>
        <dbReference type="EnsemblPlants" id="TuG1812G0100001744.01.T01"/>
    </source>
</evidence>
<proteinExistence type="predicted"/>
<accession>A0A8R7JYJ1</accession>
<reference evidence="1" key="3">
    <citation type="submission" date="2022-06" db="UniProtKB">
        <authorList>
            <consortium name="EnsemblPlants"/>
        </authorList>
    </citation>
    <scope>IDENTIFICATION</scope>
</reference>
<evidence type="ECO:0000313" key="2">
    <source>
        <dbReference type="Proteomes" id="UP000015106"/>
    </source>
</evidence>
<reference evidence="2" key="1">
    <citation type="journal article" date="2013" name="Nature">
        <title>Draft genome of the wheat A-genome progenitor Triticum urartu.</title>
        <authorList>
            <person name="Ling H.Q."/>
            <person name="Zhao S."/>
            <person name="Liu D."/>
            <person name="Wang J."/>
            <person name="Sun H."/>
            <person name="Zhang C."/>
            <person name="Fan H."/>
            <person name="Li D."/>
            <person name="Dong L."/>
            <person name="Tao Y."/>
            <person name="Gao C."/>
            <person name="Wu H."/>
            <person name="Li Y."/>
            <person name="Cui Y."/>
            <person name="Guo X."/>
            <person name="Zheng S."/>
            <person name="Wang B."/>
            <person name="Yu K."/>
            <person name="Liang Q."/>
            <person name="Yang W."/>
            <person name="Lou X."/>
            <person name="Chen J."/>
            <person name="Feng M."/>
            <person name="Jian J."/>
            <person name="Zhang X."/>
            <person name="Luo G."/>
            <person name="Jiang Y."/>
            <person name="Liu J."/>
            <person name="Wang Z."/>
            <person name="Sha Y."/>
            <person name="Zhang B."/>
            <person name="Wu H."/>
            <person name="Tang D."/>
            <person name="Shen Q."/>
            <person name="Xue P."/>
            <person name="Zou S."/>
            <person name="Wang X."/>
            <person name="Liu X."/>
            <person name="Wang F."/>
            <person name="Yang Y."/>
            <person name="An X."/>
            <person name="Dong Z."/>
            <person name="Zhang K."/>
            <person name="Zhang X."/>
            <person name="Luo M.C."/>
            <person name="Dvorak J."/>
            <person name="Tong Y."/>
            <person name="Wang J."/>
            <person name="Yang H."/>
            <person name="Li Z."/>
            <person name="Wang D."/>
            <person name="Zhang A."/>
            <person name="Wang J."/>
        </authorList>
    </citation>
    <scope>NUCLEOTIDE SEQUENCE</scope>
    <source>
        <strain evidence="2">cv. G1812</strain>
    </source>
</reference>
<protein>
    <submittedName>
        <fullName evidence="1">Uncharacterized protein</fullName>
    </submittedName>
</protein>
<reference evidence="1" key="2">
    <citation type="submission" date="2018-03" db="EMBL/GenBank/DDBJ databases">
        <title>The Triticum urartu genome reveals the dynamic nature of wheat genome evolution.</title>
        <authorList>
            <person name="Ling H."/>
            <person name="Ma B."/>
            <person name="Shi X."/>
            <person name="Liu H."/>
            <person name="Dong L."/>
            <person name="Sun H."/>
            <person name="Cao Y."/>
            <person name="Gao Q."/>
            <person name="Zheng S."/>
            <person name="Li Y."/>
            <person name="Yu Y."/>
            <person name="Du H."/>
            <person name="Qi M."/>
            <person name="Li Y."/>
            <person name="Yu H."/>
            <person name="Cui Y."/>
            <person name="Wang N."/>
            <person name="Chen C."/>
            <person name="Wu H."/>
            <person name="Zhao Y."/>
            <person name="Zhang J."/>
            <person name="Li Y."/>
            <person name="Zhou W."/>
            <person name="Zhang B."/>
            <person name="Hu W."/>
            <person name="Eijk M."/>
            <person name="Tang J."/>
            <person name="Witsenboer H."/>
            <person name="Zhao S."/>
            <person name="Li Z."/>
            <person name="Zhang A."/>
            <person name="Wang D."/>
            <person name="Liang C."/>
        </authorList>
    </citation>
    <scope>NUCLEOTIDE SEQUENCE [LARGE SCALE GENOMIC DNA]</scope>
    <source>
        <strain evidence="1">cv. G1812</strain>
    </source>
</reference>
<dbReference type="EnsemblPlants" id="TuG1812G0100001744.01.T01">
    <property type="protein sequence ID" value="TuG1812G0100001744.01.T01"/>
    <property type="gene ID" value="TuG1812G0100001744.01"/>
</dbReference>
<organism evidence="1 2">
    <name type="scientific">Triticum urartu</name>
    <name type="common">Red wild einkorn</name>
    <name type="synonym">Crithodium urartu</name>
    <dbReference type="NCBI Taxonomy" id="4572"/>
    <lineage>
        <taxon>Eukaryota</taxon>
        <taxon>Viridiplantae</taxon>
        <taxon>Streptophyta</taxon>
        <taxon>Embryophyta</taxon>
        <taxon>Tracheophyta</taxon>
        <taxon>Spermatophyta</taxon>
        <taxon>Magnoliopsida</taxon>
        <taxon>Liliopsida</taxon>
        <taxon>Poales</taxon>
        <taxon>Poaceae</taxon>
        <taxon>BOP clade</taxon>
        <taxon>Pooideae</taxon>
        <taxon>Triticodae</taxon>
        <taxon>Triticeae</taxon>
        <taxon>Triticinae</taxon>
        <taxon>Triticum</taxon>
    </lineage>
</organism>
<sequence length="74" mass="8415">MRFALPLCLSDLPSPVSLPLWSEAVREGDDGTRRRRGGPRGLRLLQVRRPAPQDLCMHKPLHHCSIFVKDSRKS</sequence>
<keyword evidence="2" id="KW-1185">Reference proteome</keyword>
<name>A0A8R7JYJ1_TRIUA</name>
<dbReference type="AlphaFoldDB" id="A0A8R7JYJ1"/>
<dbReference type="Proteomes" id="UP000015106">
    <property type="component" value="Chromosome 1"/>
</dbReference>
<dbReference type="Gramene" id="TuG1812G0100001744.01.T01">
    <property type="protein sequence ID" value="TuG1812G0100001744.01.T01"/>
    <property type="gene ID" value="TuG1812G0100001744.01"/>
</dbReference>